<dbReference type="Pfam" id="PF00043">
    <property type="entry name" value="GST_C"/>
    <property type="match status" value="1"/>
</dbReference>
<keyword evidence="7" id="KW-1185">Reference proteome</keyword>
<feature type="domain" description="GST C-terminal" evidence="5">
    <location>
        <begin position="70"/>
        <end position="200"/>
    </location>
</feature>
<dbReference type="Gene3D" id="3.40.30.10">
    <property type="entry name" value="Glutaredoxin"/>
    <property type="match status" value="3"/>
</dbReference>
<dbReference type="SFLD" id="SFLDG00358">
    <property type="entry name" value="Main_(cytGST)"/>
    <property type="match status" value="3"/>
</dbReference>
<evidence type="ECO:0000313" key="7">
    <source>
        <dbReference type="Proteomes" id="UP000467840"/>
    </source>
</evidence>
<dbReference type="Pfam" id="PF13410">
    <property type="entry name" value="GST_C_2"/>
    <property type="match status" value="1"/>
</dbReference>
<dbReference type="Pfam" id="PF02798">
    <property type="entry name" value="GST_N"/>
    <property type="match status" value="3"/>
</dbReference>
<dbReference type="InterPro" id="IPR004046">
    <property type="entry name" value="GST_C"/>
</dbReference>
<protein>
    <recommendedName>
        <fullName evidence="1">glutathione transferase</fullName>
        <ecNumber evidence="1">2.5.1.18</ecNumber>
    </recommendedName>
</protein>
<accession>A0A6A6NEC8</accession>
<evidence type="ECO:0000259" key="4">
    <source>
        <dbReference type="PROSITE" id="PS50404"/>
    </source>
</evidence>
<comment type="catalytic activity">
    <reaction evidence="3">
        <text>RX + glutathione = an S-substituted glutathione + a halide anion + H(+)</text>
        <dbReference type="Rhea" id="RHEA:16437"/>
        <dbReference type="ChEBI" id="CHEBI:15378"/>
        <dbReference type="ChEBI" id="CHEBI:16042"/>
        <dbReference type="ChEBI" id="CHEBI:17792"/>
        <dbReference type="ChEBI" id="CHEBI:57925"/>
        <dbReference type="ChEBI" id="CHEBI:90779"/>
        <dbReference type="EC" id="2.5.1.18"/>
    </reaction>
</comment>
<reference evidence="6 7" key="1">
    <citation type="journal article" date="2020" name="Mol. Plant">
        <title>The Chromosome-Based Rubber Tree Genome Provides New Insights into Spurge Genome Evolution and Rubber Biosynthesis.</title>
        <authorList>
            <person name="Liu J."/>
            <person name="Shi C."/>
            <person name="Shi C.C."/>
            <person name="Li W."/>
            <person name="Zhang Q.J."/>
            <person name="Zhang Y."/>
            <person name="Li K."/>
            <person name="Lu H.F."/>
            <person name="Shi C."/>
            <person name="Zhu S.T."/>
            <person name="Xiao Z.Y."/>
            <person name="Nan H."/>
            <person name="Yue Y."/>
            <person name="Zhu X.G."/>
            <person name="Wu Y."/>
            <person name="Hong X.N."/>
            <person name="Fan G.Y."/>
            <person name="Tong Y."/>
            <person name="Zhang D."/>
            <person name="Mao C.L."/>
            <person name="Liu Y.L."/>
            <person name="Hao S.J."/>
            <person name="Liu W.Q."/>
            <person name="Lv M.Q."/>
            <person name="Zhang H.B."/>
            <person name="Liu Y."/>
            <person name="Hu-Tang G.R."/>
            <person name="Wang J.P."/>
            <person name="Wang J.H."/>
            <person name="Sun Y.H."/>
            <person name="Ni S.B."/>
            <person name="Chen W.B."/>
            <person name="Zhang X.C."/>
            <person name="Jiao Y.N."/>
            <person name="Eichler E.E."/>
            <person name="Li G.H."/>
            <person name="Liu X."/>
            <person name="Gao L.Z."/>
        </authorList>
    </citation>
    <scope>NUCLEOTIDE SEQUENCE [LARGE SCALE GENOMIC DNA]</scope>
    <source>
        <strain evidence="7">cv. GT1</strain>
        <tissue evidence="6">Leaf</tissue>
    </source>
</reference>
<dbReference type="EC" id="2.5.1.18" evidence="1"/>
<dbReference type="GO" id="GO:0005737">
    <property type="term" value="C:cytoplasm"/>
    <property type="evidence" value="ECO:0007669"/>
    <property type="project" value="TreeGrafter"/>
</dbReference>
<dbReference type="PROSITE" id="PS50405">
    <property type="entry name" value="GST_CTER"/>
    <property type="match status" value="2"/>
</dbReference>
<dbReference type="GO" id="GO:0004364">
    <property type="term" value="F:glutathione transferase activity"/>
    <property type="evidence" value="ECO:0007669"/>
    <property type="project" value="UniProtKB-EC"/>
</dbReference>
<evidence type="ECO:0000259" key="5">
    <source>
        <dbReference type="PROSITE" id="PS50405"/>
    </source>
</evidence>
<dbReference type="FunFam" id="3.40.30.10:FF:000014">
    <property type="entry name" value="Tau class glutathione S-transferase"/>
    <property type="match status" value="3"/>
</dbReference>
<dbReference type="SFLD" id="SFLDG01152">
    <property type="entry name" value="Main.3:_Omega-_and_Tau-like"/>
    <property type="match status" value="3"/>
</dbReference>
<dbReference type="PANTHER" id="PTHR11260">
    <property type="entry name" value="GLUTATHIONE S-TRANSFERASE, GST, SUPERFAMILY, GST DOMAIN CONTAINING"/>
    <property type="match status" value="1"/>
</dbReference>
<sequence length="592" mass="67791">MAEDDQLILLEWYPSPFAARVRIALAEKGLKYESRPEDLINKSPLLLKMNPVHKQIPVLIHKSRPICGSMVTVQYIDEVWNHKSPLLPSDPLQRAHAKFWADYVDKKIFGIVASKKELIECFKILEEELGDKPYFGGESFGYVDLSLIPCYSCFYTFETLGKLIMAEECPKIVDWAHRCLQKESVSKSLCDQRKFYETILEISRGGSTWSSADQLILLEWYPSSFAARVRIALAEKGLKYVSRPEDLINKSPLLLKMNPINKQIPVLIHNGRPICDSMVIVQYIDEVWNHKSPLLPSDSYQRAQAKFWPDSVDKKIFGIGSSKKELIECFKILEEELGDKPYFGGESFGYVDLSLIPCYSSFYTYETLGKLIMAEECPKIVDWAHRCLQKESVSKSLCDQRKPHMERHLLSTFFSSISAIMAEADQLILLEWYPSSFAARVRIALAEKGLKYVSRPEDLTNKSPLLLKMNPVNKQIPVLIHNGRPICDSMVIVQYIDEVWNHKSPLLPSDSYQRAQAKFWADYVDKKIFGIGASKKELIECFKILEEELGDKPYFGGESFGYVDLSLIPCYSSFYTYETLGKLSMAEECLRS</sequence>
<dbReference type="InterPro" id="IPR004045">
    <property type="entry name" value="Glutathione_S-Trfase_N"/>
</dbReference>
<proteinExistence type="predicted"/>
<dbReference type="SUPFAM" id="SSF47616">
    <property type="entry name" value="GST C-terminal domain-like"/>
    <property type="match status" value="3"/>
</dbReference>
<dbReference type="InterPro" id="IPR045073">
    <property type="entry name" value="Omega/Tau-like"/>
</dbReference>
<name>A0A6A6NEC8_HEVBR</name>
<dbReference type="EMBL" id="JAAGAX010000002">
    <property type="protein sequence ID" value="KAF2323338.1"/>
    <property type="molecule type" value="Genomic_DNA"/>
</dbReference>
<keyword evidence="2" id="KW-0808">Transferase</keyword>
<dbReference type="CDD" id="cd03185">
    <property type="entry name" value="GST_C_Tau"/>
    <property type="match status" value="3"/>
</dbReference>
<dbReference type="InterPro" id="IPR036249">
    <property type="entry name" value="Thioredoxin-like_sf"/>
</dbReference>
<dbReference type="PANTHER" id="PTHR11260:SF769">
    <property type="entry name" value="GLUTATHIONE TRANSFERASE"/>
    <property type="match status" value="1"/>
</dbReference>
<feature type="domain" description="GST N-terminal" evidence="4">
    <location>
        <begin position="425"/>
        <end position="504"/>
    </location>
</feature>
<feature type="domain" description="GST C-terminal" evidence="5">
    <location>
        <begin position="273"/>
        <end position="409"/>
    </location>
</feature>
<dbReference type="GO" id="GO:0006749">
    <property type="term" value="P:glutathione metabolic process"/>
    <property type="evidence" value="ECO:0007669"/>
    <property type="project" value="InterPro"/>
</dbReference>
<feature type="domain" description="GST N-terminal" evidence="4">
    <location>
        <begin position="5"/>
        <end position="84"/>
    </location>
</feature>
<feature type="domain" description="GST N-terminal" evidence="4">
    <location>
        <begin position="213"/>
        <end position="292"/>
    </location>
</feature>
<evidence type="ECO:0000313" key="6">
    <source>
        <dbReference type="EMBL" id="KAF2323338.1"/>
    </source>
</evidence>
<dbReference type="InterPro" id="IPR010987">
    <property type="entry name" value="Glutathione-S-Trfase_C-like"/>
</dbReference>
<dbReference type="CDD" id="cd03058">
    <property type="entry name" value="GST_N_Tau"/>
    <property type="match status" value="3"/>
</dbReference>
<evidence type="ECO:0000256" key="2">
    <source>
        <dbReference type="ARBA" id="ARBA00022679"/>
    </source>
</evidence>
<comment type="caution">
    <text evidence="6">The sequence shown here is derived from an EMBL/GenBank/DDBJ whole genome shotgun (WGS) entry which is preliminary data.</text>
</comment>
<dbReference type="PROSITE" id="PS50404">
    <property type="entry name" value="GST_NTER"/>
    <property type="match status" value="3"/>
</dbReference>
<dbReference type="AlphaFoldDB" id="A0A6A6NEC8"/>
<dbReference type="SUPFAM" id="SSF52833">
    <property type="entry name" value="Thioredoxin-like"/>
    <property type="match status" value="3"/>
</dbReference>
<dbReference type="InterPro" id="IPR036282">
    <property type="entry name" value="Glutathione-S-Trfase_C_sf"/>
</dbReference>
<evidence type="ECO:0000256" key="1">
    <source>
        <dbReference type="ARBA" id="ARBA00012452"/>
    </source>
</evidence>
<evidence type="ECO:0000256" key="3">
    <source>
        <dbReference type="ARBA" id="ARBA00047960"/>
    </source>
</evidence>
<dbReference type="Gene3D" id="1.20.1050.10">
    <property type="match status" value="3"/>
</dbReference>
<dbReference type="InterPro" id="IPR045074">
    <property type="entry name" value="GST_C_Tau"/>
</dbReference>
<dbReference type="InterPro" id="IPR040079">
    <property type="entry name" value="Glutathione_S-Trfase"/>
</dbReference>
<dbReference type="SFLD" id="SFLDS00019">
    <property type="entry name" value="Glutathione_Transferase_(cytos"/>
    <property type="match status" value="3"/>
</dbReference>
<gene>
    <name evidence="6" type="ORF">GH714_034723</name>
</gene>
<dbReference type="Proteomes" id="UP000467840">
    <property type="component" value="Chromosome 11"/>
</dbReference>
<organism evidence="6 7">
    <name type="scientific">Hevea brasiliensis</name>
    <name type="common">Para rubber tree</name>
    <name type="synonym">Siphonia brasiliensis</name>
    <dbReference type="NCBI Taxonomy" id="3981"/>
    <lineage>
        <taxon>Eukaryota</taxon>
        <taxon>Viridiplantae</taxon>
        <taxon>Streptophyta</taxon>
        <taxon>Embryophyta</taxon>
        <taxon>Tracheophyta</taxon>
        <taxon>Spermatophyta</taxon>
        <taxon>Magnoliopsida</taxon>
        <taxon>eudicotyledons</taxon>
        <taxon>Gunneridae</taxon>
        <taxon>Pentapetalae</taxon>
        <taxon>rosids</taxon>
        <taxon>fabids</taxon>
        <taxon>Malpighiales</taxon>
        <taxon>Euphorbiaceae</taxon>
        <taxon>Crotonoideae</taxon>
        <taxon>Micrandreae</taxon>
        <taxon>Hevea</taxon>
    </lineage>
</organism>